<keyword evidence="1" id="KW-0732">Signal</keyword>
<feature type="signal peptide" evidence="1">
    <location>
        <begin position="1"/>
        <end position="19"/>
    </location>
</feature>
<gene>
    <name evidence="2" type="ORF">CCHLO57077_00006459</name>
</gene>
<evidence type="ECO:0000256" key="1">
    <source>
        <dbReference type="SAM" id="SignalP"/>
    </source>
</evidence>
<accession>A0AA35VQA3</accession>
<dbReference type="AlphaFoldDB" id="A0AA35VQA3"/>
<dbReference type="Proteomes" id="UP001160390">
    <property type="component" value="Unassembled WGS sequence"/>
</dbReference>
<proteinExistence type="predicted"/>
<protein>
    <submittedName>
        <fullName evidence="2">Uncharacterized protein</fullName>
    </submittedName>
</protein>
<sequence length="78" mass="8646">MKSIIVLTAALFLGATTMARPFTDKAGDYDICWLICASDKIQCPEGWYASQQGHCWTCCKDTSEGTTIRPASLVELRR</sequence>
<keyword evidence="3" id="KW-1185">Reference proteome</keyword>
<feature type="chain" id="PRO_5041460808" evidence="1">
    <location>
        <begin position="20"/>
        <end position="78"/>
    </location>
</feature>
<name>A0AA35VQA3_9HYPO</name>
<comment type="caution">
    <text evidence="2">The sequence shown here is derived from an EMBL/GenBank/DDBJ whole genome shotgun (WGS) entry which is preliminary data.</text>
</comment>
<organism evidence="2 3">
    <name type="scientific">Clonostachys chloroleuca</name>
    <dbReference type="NCBI Taxonomy" id="1926264"/>
    <lineage>
        <taxon>Eukaryota</taxon>
        <taxon>Fungi</taxon>
        <taxon>Dikarya</taxon>
        <taxon>Ascomycota</taxon>
        <taxon>Pezizomycotina</taxon>
        <taxon>Sordariomycetes</taxon>
        <taxon>Hypocreomycetidae</taxon>
        <taxon>Hypocreales</taxon>
        <taxon>Bionectriaceae</taxon>
        <taxon>Clonostachys</taxon>
    </lineage>
</organism>
<evidence type="ECO:0000313" key="2">
    <source>
        <dbReference type="EMBL" id="CAI6101248.1"/>
    </source>
</evidence>
<dbReference type="EMBL" id="CABFNP030001360">
    <property type="protein sequence ID" value="CAI6101248.1"/>
    <property type="molecule type" value="Genomic_DNA"/>
</dbReference>
<evidence type="ECO:0000313" key="3">
    <source>
        <dbReference type="Proteomes" id="UP001160390"/>
    </source>
</evidence>
<reference evidence="2" key="1">
    <citation type="submission" date="2023-01" db="EMBL/GenBank/DDBJ databases">
        <authorList>
            <person name="Piombo E."/>
        </authorList>
    </citation>
    <scope>NUCLEOTIDE SEQUENCE</scope>
</reference>